<dbReference type="GO" id="GO:0008664">
    <property type="term" value="F:RNA 2',3'-cyclic 3'-phosphodiesterase activity"/>
    <property type="evidence" value="ECO:0007669"/>
    <property type="project" value="UniProtKB-EC"/>
</dbReference>
<dbReference type="GO" id="GO:0016874">
    <property type="term" value="F:ligase activity"/>
    <property type="evidence" value="ECO:0007669"/>
    <property type="project" value="UniProtKB-KW"/>
</dbReference>
<evidence type="ECO:0000256" key="1">
    <source>
        <dbReference type="ARBA" id="ARBA00022801"/>
    </source>
</evidence>
<reference evidence="3 4" key="1">
    <citation type="submission" date="2019-02" db="EMBL/GenBank/DDBJ databases">
        <title>Deep-cultivation of Planctomycetes and their phenomic and genomic characterization uncovers novel biology.</title>
        <authorList>
            <person name="Wiegand S."/>
            <person name="Jogler M."/>
            <person name="Boedeker C."/>
            <person name="Pinto D."/>
            <person name="Vollmers J."/>
            <person name="Rivas-Marin E."/>
            <person name="Kohn T."/>
            <person name="Peeters S.H."/>
            <person name="Heuer A."/>
            <person name="Rast P."/>
            <person name="Oberbeckmann S."/>
            <person name="Bunk B."/>
            <person name="Jeske O."/>
            <person name="Meyerdierks A."/>
            <person name="Storesund J.E."/>
            <person name="Kallscheuer N."/>
            <person name="Luecker S."/>
            <person name="Lage O.M."/>
            <person name="Pohl T."/>
            <person name="Merkel B.J."/>
            <person name="Hornburger P."/>
            <person name="Mueller R.-W."/>
            <person name="Bruemmer F."/>
            <person name="Labrenz M."/>
            <person name="Spormann A.M."/>
            <person name="Op Den Camp H."/>
            <person name="Overmann J."/>
            <person name="Amann R."/>
            <person name="Jetten M.S.M."/>
            <person name="Mascher T."/>
            <person name="Medema M.H."/>
            <person name="Devos D.P."/>
            <person name="Kaster A.-K."/>
            <person name="Ovreas L."/>
            <person name="Rohde M."/>
            <person name="Galperin M.Y."/>
            <person name="Jogler C."/>
        </authorList>
    </citation>
    <scope>NUCLEOTIDE SEQUENCE [LARGE SCALE GENOMIC DNA]</scope>
    <source>
        <strain evidence="3 4">KOR34</strain>
    </source>
</reference>
<evidence type="ECO:0000313" key="3">
    <source>
        <dbReference type="EMBL" id="TWT33448.1"/>
    </source>
</evidence>
<comment type="catalytic activity">
    <reaction evidence="2">
        <text>a 3'-end 2',3'-cyclophospho-ribonucleotide-RNA + H2O = a 3'-end 2'-phospho-ribonucleotide-RNA + H(+)</text>
        <dbReference type="Rhea" id="RHEA:11828"/>
        <dbReference type="Rhea" id="RHEA-COMP:10464"/>
        <dbReference type="Rhea" id="RHEA-COMP:17353"/>
        <dbReference type="ChEBI" id="CHEBI:15377"/>
        <dbReference type="ChEBI" id="CHEBI:15378"/>
        <dbReference type="ChEBI" id="CHEBI:83064"/>
        <dbReference type="ChEBI" id="CHEBI:173113"/>
        <dbReference type="EC" id="3.1.4.58"/>
    </reaction>
</comment>
<dbReference type="Pfam" id="PF13563">
    <property type="entry name" value="2_5_RNA_ligase2"/>
    <property type="match status" value="1"/>
</dbReference>
<dbReference type="HAMAP" id="MF_01940">
    <property type="entry name" value="RNA_CPDase"/>
    <property type="match status" value="1"/>
</dbReference>
<dbReference type="NCBIfam" id="TIGR02258">
    <property type="entry name" value="2_5_ligase"/>
    <property type="match status" value="1"/>
</dbReference>
<dbReference type="PANTHER" id="PTHR35561:SF1">
    <property type="entry name" value="RNA 2',3'-CYCLIC PHOSPHODIESTERASE"/>
    <property type="match status" value="1"/>
</dbReference>
<dbReference type="EMBL" id="SIHJ01000002">
    <property type="protein sequence ID" value="TWT33448.1"/>
    <property type="molecule type" value="Genomic_DNA"/>
</dbReference>
<feature type="short sequence motif" description="HXTX 1" evidence="2">
    <location>
        <begin position="42"/>
        <end position="45"/>
    </location>
</feature>
<evidence type="ECO:0000313" key="4">
    <source>
        <dbReference type="Proteomes" id="UP000316714"/>
    </source>
</evidence>
<comment type="similarity">
    <text evidence="2">Belongs to the 2H phosphoesterase superfamily. ThpR family.</text>
</comment>
<dbReference type="SUPFAM" id="SSF55144">
    <property type="entry name" value="LigT-like"/>
    <property type="match status" value="1"/>
</dbReference>
<sequence length="187" mass="20701">MKTRTFIAVEASPEVRSNAVALMDLLAAHGRDYRWVELENLHFTLQFLGDITDQEIVDVCGRVKAAAESFDPFEIEARGVGAFPAADKPKTLWVGVGEGQDRLIELHGAIDDELAELGFRGENRRFVPHLTIGRLIRSARPSQQLAGELSSLERFEAGKMVVDAVTVYASQLRLDGPDYHVLARVTL</sequence>
<keyword evidence="3" id="KW-0436">Ligase</keyword>
<keyword evidence="4" id="KW-1185">Reference proteome</keyword>
<accession>A0A5C5V4H3</accession>
<feature type="short sequence motif" description="HXTX 2" evidence="2">
    <location>
        <begin position="129"/>
        <end position="132"/>
    </location>
</feature>
<proteinExistence type="inferred from homology"/>
<dbReference type="AlphaFoldDB" id="A0A5C5V4H3"/>
<dbReference type="Gene3D" id="3.90.1140.10">
    <property type="entry name" value="Cyclic phosphodiesterase"/>
    <property type="match status" value="1"/>
</dbReference>
<dbReference type="InterPro" id="IPR004175">
    <property type="entry name" value="RNA_CPDase"/>
</dbReference>
<gene>
    <name evidence="3" type="ORF">KOR34_32800</name>
</gene>
<dbReference type="PANTHER" id="PTHR35561">
    <property type="entry name" value="RNA 2',3'-CYCLIC PHOSPHODIESTERASE"/>
    <property type="match status" value="1"/>
</dbReference>
<dbReference type="EC" id="3.1.4.58" evidence="2"/>
<dbReference type="RefSeq" id="WP_146566084.1">
    <property type="nucleotide sequence ID" value="NZ_SIHJ01000002.1"/>
</dbReference>
<keyword evidence="1 2" id="KW-0378">Hydrolase</keyword>
<organism evidence="3 4">
    <name type="scientific">Posidoniimonas corsicana</name>
    <dbReference type="NCBI Taxonomy" id="1938618"/>
    <lineage>
        <taxon>Bacteria</taxon>
        <taxon>Pseudomonadati</taxon>
        <taxon>Planctomycetota</taxon>
        <taxon>Planctomycetia</taxon>
        <taxon>Pirellulales</taxon>
        <taxon>Lacipirellulaceae</taxon>
        <taxon>Posidoniimonas</taxon>
    </lineage>
</organism>
<dbReference type="OrthoDB" id="9789350at2"/>
<evidence type="ECO:0000256" key="2">
    <source>
        <dbReference type="HAMAP-Rule" id="MF_01940"/>
    </source>
</evidence>
<feature type="active site" description="Proton acceptor" evidence="2">
    <location>
        <position position="129"/>
    </location>
</feature>
<feature type="active site" description="Proton donor" evidence="2">
    <location>
        <position position="42"/>
    </location>
</feature>
<comment type="function">
    <text evidence="2">Hydrolyzes RNA 2',3'-cyclic phosphodiester to an RNA 2'-phosphomonoester.</text>
</comment>
<protein>
    <recommendedName>
        <fullName evidence="2">RNA 2',3'-cyclic phosphodiesterase</fullName>
        <shortName evidence="2">RNA 2',3'-CPDase</shortName>
        <ecNumber evidence="2">3.1.4.58</ecNumber>
    </recommendedName>
</protein>
<dbReference type="Proteomes" id="UP000316714">
    <property type="component" value="Unassembled WGS sequence"/>
</dbReference>
<name>A0A5C5V4H3_9BACT</name>
<comment type="caution">
    <text evidence="3">The sequence shown here is derived from an EMBL/GenBank/DDBJ whole genome shotgun (WGS) entry which is preliminary data.</text>
</comment>
<dbReference type="GO" id="GO:0004113">
    <property type="term" value="F:2',3'-cyclic-nucleotide 3'-phosphodiesterase activity"/>
    <property type="evidence" value="ECO:0007669"/>
    <property type="project" value="InterPro"/>
</dbReference>
<dbReference type="InterPro" id="IPR009097">
    <property type="entry name" value="Cyclic_Pdiesterase"/>
</dbReference>